<dbReference type="InterPro" id="IPR018535">
    <property type="entry name" value="DUF1996"/>
</dbReference>
<comment type="caution">
    <text evidence="3">The sequence shown here is derived from an EMBL/GenBank/DDBJ whole genome shotgun (WGS) entry which is preliminary data.</text>
</comment>
<organism evidence="3 4">
    <name type="scientific">Clohesyomyces aquaticus</name>
    <dbReference type="NCBI Taxonomy" id="1231657"/>
    <lineage>
        <taxon>Eukaryota</taxon>
        <taxon>Fungi</taxon>
        <taxon>Dikarya</taxon>
        <taxon>Ascomycota</taxon>
        <taxon>Pezizomycotina</taxon>
        <taxon>Dothideomycetes</taxon>
        <taxon>Pleosporomycetidae</taxon>
        <taxon>Pleosporales</taxon>
        <taxon>Lindgomycetaceae</taxon>
        <taxon>Clohesyomyces</taxon>
    </lineage>
</organism>
<feature type="domain" description="DUF1996" evidence="2">
    <location>
        <begin position="2"/>
        <end position="224"/>
    </location>
</feature>
<dbReference type="PANTHER" id="PTHR43662:SF7">
    <property type="entry name" value="DUF1996 DOMAIN-CONTAINING PROTEIN"/>
    <property type="match status" value="1"/>
</dbReference>
<proteinExistence type="predicted"/>
<sequence length="438" mass="47440">MTTTYDDLMASDCTSCRVKQDKSAYWTPTMNFIYQNGTTVVVPQIGGMLAYYLLFGENIQPFPKDFRMLAGDTRLRDFPGPFPDKPKSEWGPADKTQLLLGQKALGFNCLDYTPGKVPEASMYRHRMPSKEYMDANCKDGIRAELFFPSCWNGETDSKDHKSHMRYPDLVNGGECPKGFETRVPSLFYETIWNTAAFKDEEGQFVFANGDPTGCGYHGDFMTGWDVDFLGKAINDCTDPSGEIQACKHFDIQSEAEGATCTFKMPKELKNDNCDGPADGLCGNVPIQDGPGYASALPAGDSKTPTGGYIPPTSIAPVPTLSYKAPVSAITDKYGGGISVAAVNAGLSKAPEAPTMVISVSSAPASSAAPVTTAPAAPVVEDGTIISTSTYTSAGTVYEVAIKEIDITVTVEPTPAARLRRHAHHMHRRDREHGLLGRY</sequence>
<dbReference type="Proteomes" id="UP000193144">
    <property type="component" value="Unassembled WGS sequence"/>
</dbReference>
<dbReference type="OrthoDB" id="74764at2759"/>
<dbReference type="EMBL" id="MCFA01000003">
    <property type="protein sequence ID" value="ORY19293.1"/>
    <property type="molecule type" value="Genomic_DNA"/>
</dbReference>
<accession>A0A1Y2A9R6</accession>
<evidence type="ECO:0000256" key="1">
    <source>
        <dbReference type="SAM" id="MobiDB-lite"/>
    </source>
</evidence>
<dbReference type="STRING" id="1231657.A0A1Y2A9R6"/>
<keyword evidence="4" id="KW-1185">Reference proteome</keyword>
<name>A0A1Y2A9R6_9PLEO</name>
<evidence type="ECO:0000313" key="4">
    <source>
        <dbReference type="Proteomes" id="UP000193144"/>
    </source>
</evidence>
<protein>
    <recommendedName>
        <fullName evidence="2">DUF1996 domain-containing protein</fullName>
    </recommendedName>
</protein>
<dbReference type="AlphaFoldDB" id="A0A1Y2A9R6"/>
<dbReference type="PANTHER" id="PTHR43662">
    <property type="match status" value="1"/>
</dbReference>
<feature type="compositionally biased region" description="Basic and acidic residues" evidence="1">
    <location>
        <begin position="428"/>
        <end position="438"/>
    </location>
</feature>
<dbReference type="Pfam" id="PF09362">
    <property type="entry name" value="DUF1996"/>
    <property type="match status" value="1"/>
</dbReference>
<reference evidence="3 4" key="1">
    <citation type="submission" date="2016-07" db="EMBL/GenBank/DDBJ databases">
        <title>Pervasive Adenine N6-methylation of Active Genes in Fungi.</title>
        <authorList>
            <consortium name="DOE Joint Genome Institute"/>
            <person name="Mondo S.J."/>
            <person name="Dannebaum R.O."/>
            <person name="Kuo R.C."/>
            <person name="Labutti K."/>
            <person name="Haridas S."/>
            <person name="Kuo A."/>
            <person name="Salamov A."/>
            <person name="Ahrendt S.R."/>
            <person name="Lipzen A."/>
            <person name="Sullivan W."/>
            <person name="Andreopoulos W.B."/>
            <person name="Clum A."/>
            <person name="Lindquist E."/>
            <person name="Daum C."/>
            <person name="Ramamoorthy G.K."/>
            <person name="Gryganskyi A."/>
            <person name="Culley D."/>
            <person name="Magnuson J.K."/>
            <person name="James T.Y."/>
            <person name="O'Malley M.A."/>
            <person name="Stajich J.E."/>
            <person name="Spatafora J.W."/>
            <person name="Visel A."/>
            <person name="Grigoriev I.V."/>
        </authorList>
    </citation>
    <scope>NUCLEOTIDE SEQUENCE [LARGE SCALE GENOMIC DNA]</scope>
    <source>
        <strain evidence="3 4">CBS 115471</strain>
    </source>
</reference>
<gene>
    <name evidence="3" type="ORF">BCR34DRAFT_210422</name>
</gene>
<evidence type="ECO:0000259" key="2">
    <source>
        <dbReference type="Pfam" id="PF09362"/>
    </source>
</evidence>
<evidence type="ECO:0000313" key="3">
    <source>
        <dbReference type="EMBL" id="ORY19293.1"/>
    </source>
</evidence>
<feature type="region of interest" description="Disordered" evidence="1">
    <location>
        <begin position="419"/>
        <end position="438"/>
    </location>
</feature>